<dbReference type="AlphaFoldDB" id="F4Q9Q5"/>
<gene>
    <name evidence="1" type="ORF">DFA_10259</name>
</gene>
<evidence type="ECO:0000313" key="1">
    <source>
        <dbReference type="EMBL" id="EGG15424.1"/>
    </source>
</evidence>
<dbReference type="KEGG" id="dfa:DFA_10259"/>
<protein>
    <submittedName>
        <fullName evidence="1">Uncharacterized protein</fullName>
    </submittedName>
</protein>
<dbReference type="Proteomes" id="UP000007797">
    <property type="component" value="Unassembled WGS sequence"/>
</dbReference>
<name>F4Q9Q5_CACFS</name>
<organism evidence="1 2">
    <name type="scientific">Cavenderia fasciculata</name>
    <name type="common">Slime mold</name>
    <name type="synonym">Dictyostelium fasciculatum</name>
    <dbReference type="NCBI Taxonomy" id="261658"/>
    <lineage>
        <taxon>Eukaryota</taxon>
        <taxon>Amoebozoa</taxon>
        <taxon>Evosea</taxon>
        <taxon>Eumycetozoa</taxon>
        <taxon>Dictyostelia</taxon>
        <taxon>Acytosteliales</taxon>
        <taxon>Cavenderiaceae</taxon>
        <taxon>Cavenderia</taxon>
    </lineage>
</organism>
<dbReference type="RefSeq" id="XP_004354166.1">
    <property type="nucleotide sequence ID" value="XM_004354114.1"/>
</dbReference>
<keyword evidence="2" id="KW-1185">Reference proteome</keyword>
<evidence type="ECO:0000313" key="2">
    <source>
        <dbReference type="Proteomes" id="UP000007797"/>
    </source>
</evidence>
<dbReference type="EMBL" id="GL883026">
    <property type="protein sequence ID" value="EGG15424.1"/>
    <property type="molecule type" value="Genomic_DNA"/>
</dbReference>
<reference evidence="2" key="1">
    <citation type="journal article" date="2011" name="Genome Res.">
        <title>Phylogeny-wide analysis of social amoeba genomes highlights ancient origins for complex intercellular communication.</title>
        <authorList>
            <person name="Heidel A.J."/>
            <person name="Lawal H.M."/>
            <person name="Felder M."/>
            <person name="Schilde C."/>
            <person name="Helps N.R."/>
            <person name="Tunggal B."/>
            <person name="Rivero F."/>
            <person name="John U."/>
            <person name="Schleicher M."/>
            <person name="Eichinger L."/>
            <person name="Platzer M."/>
            <person name="Noegel A.A."/>
            <person name="Schaap P."/>
            <person name="Gloeckner G."/>
        </authorList>
    </citation>
    <scope>NUCLEOTIDE SEQUENCE [LARGE SCALE GENOMIC DNA]</scope>
    <source>
        <strain evidence="2">SH3</strain>
    </source>
</reference>
<sequence>MNATCHIISSSSSCLTLFIIYISSTSTSTSLLKDYKERDNLALHIKIIKKMNINYLKKSLHL</sequence>
<proteinExistence type="predicted"/>
<accession>F4Q9Q5</accession>
<dbReference type="GeneID" id="14867017"/>